<feature type="binding site" evidence="12">
    <location>
        <begin position="32"/>
        <end position="39"/>
    </location>
    <ligand>
        <name>ATP</name>
        <dbReference type="ChEBI" id="CHEBI:30616"/>
    </ligand>
</feature>
<evidence type="ECO:0000256" key="8">
    <source>
        <dbReference type="ARBA" id="ARBA00022840"/>
    </source>
</evidence>
<keyword evidence="7 12" id="KW-0227">DNA damage</keyword>
<evidence type="ECO:0000256" key="9">
    <source>
        <dbReference type="ARBA" id="ARBA00023125"/>
    </source>
</evidence>
<dbReference type="Proteomes" id="UP000463388">
    <property type="component" value="Unassembled WGS sequence"/>
</dbReference>
<dbReference type="AlphaFoldDB" id="A0A6N8JNA6"/>
<dbReference type="InterPro" id="IPR027417">
    <property type="entry name" value="P-loop_NTPase"/>
</dbReference>
<keyword evidence="9 12" id="KW-0238">DNA-binding</keyword>
<dbReference type="Gene3D" id="3.40.50.300">
    <property type="entry name" value="P-loop containing nucleotide triphosphate hydrolases"/>
    <property type="match status" value="1"/>
</dbReference>
<keyword evidence="12 13" id="KW-0742">SOS response</keyword>
<dbReference type="SUPFAM" id="SSF52540">
    <property type="entry name" value="P-loop containing nucleoside triphosphate hydrolases"/>
    <property type="match status" value="1"/>
</dbReference>
<protein>
    <recommendedName>
        <fullName evidence="3 12">DNA replication and repair protein RecF</fullName>
    </recommendedName>
</protein>
<evidence type="ECO:0000256" key="7">
    <source>
        <dbReference type="ARBA" id="ARBA00022763"/>
    </source>
</evidence>
<gene>
    <name evidence="12 15" type="primary">recF</name>
    <name evidence="15" type="ORF">GKZ27_02415</name>
</gene>
<comment type="caution">
    <text evidence="15">The sequence shown here is derived from an EMBL/GenBank/DDBJ whole genome shotgun (WGS) entry which is preliminary data.</text>
</comment>
<sequence length="382" mass="42166">MTLHIESLVFRNFRNYETLVLGGLGEITVLVGQNAIGKTNIIEGVQLLTALTSFRHATRDQLIRHGSESARLEAAVSDGNRALEITLALDDKSRKYQLNGKAKRPGDLKGLVPSVIFTPDDLDLVKGSMTGRRAALDTLGSQVNKNYYALRRDYEKVIRHKNRLLKDEADPALVEAINEMVVTCGAQLVCYRAALFARLVPHIVEKYRQISQGREMLSAVYVPSWARPTATANAAGSPPAFVVPSPEEHTPLQRDEARESLARALHARAGEERRRGRAVVGPHADEITFLLDSQDASLFGSQGQQRSIVLAYKLAEAAVIEEVLEQKPVLLLDDVMSELDGTRRAALVEAMERGSQTFITTANLAYFDRDMLNRSNVVSLPL</sequence>
<dbReference type="InterPro" id="IPR003395">
    <property type="entry name" value="RecF/RecN/SMC_N"/>
</dbReference>
<evidence type="ECO:0000256" key="2">
    <source>
        <dbReference type="ARBA" id="ARBA00008016"/>
    </source>
</evidence>
<dbReference type="GO" id="GO:0009432">
    <property type="term" value="P:SOS response"/>
    <property type="evidence" value="ECO:0007669"/>
    <property type="project" value="UniProtKB-UniRule"/>
</dbReference>
<evidence type="ECO:0000256" key="5">
    <source>
        <dbReference type="ARBA" id="ARBA00022705"/>
    </source>
</evidence>
<evidence type="ECO:0000256" key="12">
    <source>
        <dbReference type="HAMAP-Rule" id="MF_00365"/>
    </source>
</evidence>
<feature type="domain" description="RecF/RecN/SMC N-terminal" evidence="14">
    <location>
        <begin position="5"/>
        <end position="364"/>
    </location>
</feature>
<accession>A0A6N8JNA6</accession>
<evidence type="ECO:0000256" key="10">
    <source>
        <dbReference type="ARBA" id="ARBA00023204"/>
    </source>
</evidence>
<reference evidence="15 16" key="1">
    <citation type="submission" date="2019-12" db="EMBL/GenBank/DDBJ databases">
        <title>Microbes associate with the intestines of laboratory mice.</title>
        <authorList>
            <person name="Navarre W."/>
            <person name="Wong E."/>
        </authorList>
    </citation>
    <scope>NUCLEOTIDE SEQUENCE [LARGE SCALE GENOMIC DNA]</scope>
    <source>
        <strain evidence="15 16">NM66_B29</strain>
    </source>
</reference>
<dbReference type="Pfam" id="PF02463">
    <property type="entry name" value="SMC_N"/>
    <property type="match status" value="1"/>
</dbReference>
<evidence type="ECO:0000256" key="3">
    <source>
        <dbReference type="ARBA" id="ARBA00020170"/>
    </source>
</evidence>
<dbReference type="PANTHER" id="PTHR32182">
    <property type="entry name" value="DNA REPLICATION AND REPAIR PROTEIN RECF"/>
    <property type="match status" value="1"/>
</dbReference>
<dbReference type="GO" id="GO:0005524">
    <property type="term" value="F:ATP binding"/>
    <property type="evidence" value="ECO:0007669"/>
    <property type="project" value="UniProtKB-UniRule"/>
</dbReference>
<dbReference type="NCBIfam" id="TIGR00611">
    <property type="entry name" value="recf"/>
    <property type="match status" value="1"/>
</dbReference>
<dbReference type="InterPro" id="IPR001238">
    <property type="entry name" value="DNA-binding_RecF"/>
</dbReference>
<dbReference type="InterPro" id="IPR018078">
    <property type="entry name" value="DNA-binding_RecF_CS"/>
</dbReference>
<dbReference type="GO" id="GO:0003697">
    <property type="term" value="F:single-stranded DNA binding"/>
    <property type="evidence" value="ECO:0007669"/>
    <property type="project" value="UniProtKB-UniRule"/>
</dbReference>
<keyword evidence="8 12" id="KW-0067">ATP-binding</keyword>
<dbReference type="EMBL" id="WSRR01000003">
    <property type="protein sequence ID" value="MVX60320.1"/>
    <property type="molecule type" value="Genomic_DNA"/>
</dbReference>
<evidence type="ECO:0000256" key="6">
    <source>
        <dbReference type="ARBA" id="ARBA00022741"/>
    </source>
</evidence>
<evidence type="ECO:0000256" key="1">
    <source>
        <dbReference type="ARBA" id="ARBA00004496"/>
    </source>
</evidence>
<dbReference type="GO" id="GO:0006302">
    <property type="term" value="P:double-strand break repair"/>
    <property type="evidence" value="ECO:0007669"/>
    <property type="project" value="TreeGrafter"/>
</dbReference>
<dbReference type="HAMAP" id="MF_00365">
    <property type="entry name" value="RecF"/>
    <property type="match status" value="1"/>
</dbReference>
<keyword evidence="4 12" id="KW-0963">Cytoplasm</keyword>
<dbReference type="PANTHER" id="PTHR32182:SF0">
    <property type="entry name" value="DNA REPLICATION AND REPAIR PROTEIN RECF"/>
    <property type="match status" value="1"/>
</dbReference>
<keyword evidence="5 12" id="KW-0235">DNA replication</keyword>
<proteinExistence type="inferred from homology"/>
<dbReference type="GO" id="GO:0005737">
    <property type="term" value="C:cytoplasm"/>
    <property type="evidence" value="ECO:0007669"/>
    <property type="project" value="UniProtKB-SubCell"/>
</dbReference>
<name>A0A6N8JNA6_9ACTN</name>
<comment type="function">
    <text evidence="11 12 13">The RecF protein is involved in DNA metabolism; it is required for DNA replication and normal SOS inducibility. RecF binds preferentially to single-stranded, linear DNA. It also seems to bind ATP.</text>
</comment>
<evidence type="ECO:0000256" key="4">
    <source>
        <dbReference type="ARBA" id="ARBA00022490"/>
    </source>
</evidence>
<comment type="similarity">
    <text evidence="2 12 13">Belongs to the RecF family.</text>
</comment>
<evidence type="ECO:0000259" key="14">
    <source>
        <dbReference type="Pfam" id="PF02463"/>
    </source>
</evidence>
<dbReference type="RefSeq" id="WP_160344789.1">
    <property type="nucleotide sequence ID" value="NZ_WSRR01000003.1"/>
</dbReference>
<keyword evidence="6 12" id="KW-0547">Nucleotide-binding</keyword>
<dbReference type="PROSITE" id="PS00618">
    <property type="entry name" value="RECF_2"/>
    <property type="match status" value="1"/>
</dbReference>
<keyword evidence="16" id="KW-1185">Reference proteome</keyword>
<evidence type="ECO:0000313" key="15">
    <source>
        <dbReference type="EMBL" id="MVX60320.1"/>
    </source>
</evidence>
<keyword evidence="10 12" id="KW-0234">DNA repair</keyword>
<dbReference type="OrthoDB" id="9803889at2"/>
<comment type="subcellular location">
    <subcellularLocation>
        <location evidence="1 12 13">Cytoplasm</location>
    </subcellularLocation>
</comment>
<organism evidence="15 16">
    <name type="scientific">Adlercreutzia mucosicola</name>
    <dbReference type="NCBI Taxonomy" id="580026"/>
    <lineage>
        <taxon>Bacteria</taxon>
        <taxon>Bacillati</taxon>
        <taxon>Actinomycetota</taxon>
        <taxon>Coriobacteriia</taxon>
        <taxon>Eggerthellales</taxon>
        <taxon>Eggerthellaceae</taxon>
        <taxon>Adlercreutzia</taxon>
    </lineage>
</organism>
<evidence type="ECO:0000313" key="16">
    <source>
        <dbReference type="Proteomes" id="UP000463388"/>
    </source>
</evidence>
<dbReference type="InterPro" id="IPR042174">
    <property type="entry name" value="RecF_2"/>
</dbReference>
<dbReference type="GO" id="GO:0006260">
    <property type="term" value="P:DNA replication"/>
    <property type="evidence" value="ECO:0007669"/>
    <property type="project" value="UniProtKB-UniRule"/>
</dbReference>
<dbReference type="Gene3D" id="1.20.1050.90">
    <property type="entry name" value="RecF/RecN/SMC, N-terminal domain"/>
    <property type="match status" value="1"/>
</dbReference>
<dbReference type="GO" id="GO:0000731">
    <property type="term" value="P:DNA synthesis involved in DNA repair"/>
    <property type="evidence" value="ECO:0007669"/>
    <property type="project" value="TreeGrafter"/>
</dbReference>
<evidence type="ECO:0000256" key="13">
    <source>
        <dbReference type="RuleBase" id="RU000578"/>
    </source>
</evidence>
<evidence type="ECO:0000256" key="11">
    <source>
        <dbReference type="ARBA" id="ARBA00025401"/>
    </source>
</evidence>